<accession>A0A377R058</accession>
<dbReference type="CDD" id="cd00118">
    <property type="entry name" value="LysM"/>
    <property type="match status" value="1"/>
</dbReference>
<dbReference type="InterPro" id="IPR050570">
    <property type="entry name" value="Cell_wall_metabolism_enzyme"/>
</dbReference>
<sequence length="437" mass="47685">MDKDLPRRLWRHKNARRISAGLAALLLGTAAWYALTAPQEVVPQSRTVVQEMPPFQTASAAESKSSYWLEEAVHEGDTLESMLKRYGLSDTDIANALGKDGADKKLLRLHPGQTVSVLMDGSGGPAAIQFFNDDDNGEKNLIALGRVKGKWQASASEIEMKTLPTLVSVVVRTSAKGSLAQAGVGVELRELLRDIFREQFDVDSLKEGDQIRLFYDTMYFRGQEMGSGDILGAEIVRSGKTWRAYYYDKGDGTGGYYNYEGEPLKSENANGSFVYMPLQNYTRVSSPYGIRVHPILHTVKMHTGIDYAAPTGTPVYAPADGTISFKGWKGGYGHTVVMEHGGGVETIYGHLSAFSPAAGRVRAGEVIGFVGTSGRSTGPHLHYEARINGQHVNPATVALPTPKMEKISMGRFLRQRQHTEDIMEAVAGLPVTAAQIF</sequence>
<dbReference type="Pfam" id="PF22310">
    <property type="entry name" value="NMB0315_dom_I"/>
    <property type="match status" value="1"/>
</dbReference>
<dbReference type="InterPro" id="IPR016047">
    <property type="entry name" value="M23ase_b-sheet_dom"/>
</dbReference>
<dbReference type="InterPro" id="IPR018392">
    <property type="entry name" value="LysM"/>
</dbReference>
<dbReference type="InterPro" id="IPR011055">
    <property type="entry name" value="Dup_hybrid_motif"/>
</dbReference>
<protein>
    <submittedName>
        <fullName evidence="8">Septal ring factor</fullName>
    </submittedName>
</protein>
<comment type="cofactor">
    <cofactor evidence="1">
        <name>Zn(2+)</name>
        <dbReference type="ChEBI" id="CHEBI:29105"/>
    </cofactor>
</comment>
<keyword evidence="5" id="KW-0862">Zinc</keyword>
<dbReference type="PROSITE" id="PS51782">
    <property type="entry name" value="LYSM"/>
    <property type="match status" value="1"/>
</dbReference>
<evidence type="ECO:0000313" key="9">
    <source>
        <dbReference type="Proteomes" id="UP000254293"/>
    </source>
</evidence>
<dbReference type="Pfam" id="PF01551">
    <property type="entry name" value="Peptidase_M23"/>
    <property type="match status" value="1"/>
</dbReference>
<dbReference type="InterPro" id="IPR054512">
    <property type="entry name" value="NMB0315-like_N"/>
</dbReference>
<keyword evidence="2" id="KW-0645">Protease</keyword>
<evidence type="ECO:0000256" key="4">
    <source>
        <dbReference type="ARBA" id="ARBA00022801"/>
    </source>
</evidence>
<feature type="domain" description="LysM" evidence="7">
    <location>
        <begin position="69"/>
        <end position="117"/>
    </location>
</feature>
<organism evidence="8 9">
    <name type="scientific">Kingella potus</name>
    <dbReference type="NCBI Taxonomy" id="265175"/>
    <lineage>
        <taxon>Bacteria</taxon>
        <taxon>Pseudomonadati</taxon>
        <taxon>Pseudomonadota</taxon>
        <taxon>Betaproteobacteria</taxon>
        <taxon>Neisseriales</taxon>
        <taxon>Neisseriaceae</taxon>
        <taxon>Kingella</taxon>
    </lineage>
</organism>
<dbReference type="RefSeq" id="WP_115307739.1">
    <property type="nucleotide sequence ID" value="NZ_UGJJ01000001.1"/>
</dbReference>
<evidence type="ECO:0000256" key="1">
    <source>
        <dbReference type="ARBA" id="ARBA00001947"/>
    </source>
</evidence>
<evidence type="ECO:0000256" key="5">
    <source>
        <dbReference type="ARBA" id="ARBA00022833"/>
    </source>
</evidence>
<dbReference type="Gene3D" id="3.10.450.350">
    <property type="match status" value="2"/>
</dbReference>
<keyword evidence="9" id="KW-1185">Reference proteome</keyword>
<evidence type="ECO:0000313" key="8">
    <source>
        <dbReference type="EMBL" id="STR00469.1"/>
    </source>
</evidence>
<dbReference type="PANTHER" id="PTHR21666:SF288">
    <property type="entry name" value="CELL DIVISION PROTEIN YTFB"/>
    <property type="match status" value="1"/>
</dbReference>
<proteinExistence type="predicted"/>
<dbReference type="Gene3D" id="2.70.70.10">
    <property type="entry name" value="Glucose Permease (Domain IIA)"/>
    <property type="match status" value="1"/>
</dbReference>
<dbReference type="GO" id="GO:0006508">
    <property type="term" value="P:proteolysis"/>
    <property type="evidence" value="ECO:0007669"/>
    <property type="project" value="UniProtKB-KW"/>
</dbReference>
<dbReference type="OrthoDB" id="9815245at2"/>
<keyword evidence="3" id="KW-0479">Metal-binding</keyword>
<keyword evidence="6" id="KW-0482">Metalloprotease</keyword>
<evidence type="ECO:0000256" key="6">
    <source>
        <dbReference type="ARBA" id="ARBA00023049"/>
    </source>
</evidence>
<dbReference type="EMBL" id="UGJJ01000001">
    <property type="protein sequence ID" value="STR00469.1"/>
    <property type="molecule type" value="Genomic_DNA"/>
</dbReference>
<dbReference type="PANTHER" id="PTHR21666">
    <property type="entry name" value="PEPTIDASE-RELATED"/>
    <property type="match status" value="1"/>
</dbReference>
<dbReference type="CDD" id="cd12797">
    <property type="entry name" value="M23_peptidase"/>
    <property type="match status" value="1"/>
</dbReference>
<keyword evidence="4" id="KW-0378">Hydrolase</keyword>
<evidence type="ECO:0000259" key="7">
    <source>
        <dbReference type="PROSITE" id="PS51782"/>
    </source>
</evidence>
<gene>
    <name evidence="8" type="primary">envC</name>
    <name evidence="8" type="ORF">NCTC13336_00677</name>
</gene>
<evidence type="ECO:0000256" key="3">
    <source>
        <dbReference type="ARBA" id="ARBA00022723"/>
    </source>
</evidence>
<evidence type="ECO:0000256" key="2">
    <source>
        <dbReference type="ARBA" id="ARBA00022670"/>
    </source>
</evidence>
<reference evidence="8 9" key="1">
    <citation type="submission" date="2018-06" db="EMBL/GenBank/DDBJ databases">
        <authorList>
            <consortium name="Pathogen Informatics"/>
            <person name="Doyle S."/>
        </authorList>
    </citation>
    <scope>NUCLEOTIDE SEQUENCE [LARGE SCALE GENOMIC DNA]</scope>
    <source>
        <strain evidence="8 9">NCTC13336</strain>
    </source>
</reference>
<dbReference type="GO" id="GO:0046872">
    <property type="term" value="F:metal ion binding"/>
    <property type="evidence" value="ECO:0007669"/>
    <property type="project" value="UniProtKB-KW"/>
</dbReference>
<dbReference type="AlphaFoldDB" id="A0A377R058"/>
<dbReference type="SUPFAM" id="SSF51261">
    <property type="entry name" value="Duplicated hybrid motif"/>
    <property type="match status" value="1"/>
</dbReference>
<dbReference type="GO" id="GO:0004222">
    <property type="term" value="F:metalloendopeptidase activity"/>
    <property type="evidence" value="ECO:0007669"/>
    <property type="project" value="TreeGrafter"/>
</dbReference>
<dbReference type="Proteomes" id="UP000254293">
    <property type="component" value="Unassembled WGS sequence"/>
</dbReference>
<name>A0A377R058_9NEIS</name>